<dbReference type="InterPro" id="IPR029040">
    <property type="entry name" value="RPABC4/Spt4"/>
</dbReference>
<keyword evidence="2" id="KW-0479">Metal-binding</keyword>
<dbReference type="Pfam" id="PF06093">
    <property type="entry name" value="Spt4"/>
    <property type="match status" value="1"/>
</dbReference>
<reference evidence="5" key="1">
    <citation type="journal article" date="2020" name="mSystems">
        <title>Genome- and Community-Level Interaction Insights into Carbon Utilization and Element Cycling Functions of Hydrothermarchaeota in Hydrothermal Sediment.</title>
        <authorList>
            <person name="Zhou Z."/>
            <person name="Liu Y."/>
            <person name="Xu W."/>
            <person name="Pan J."/>
            <person name="Luo Z.H."/>
            <person name="Li M."/>
        </authorList>
    </citation>
    <scope>NUCLEOTIDE SEQUENCE [LARGE SCALE GENOMIC DNA]</scope>
    <source>
        <strain evidence="5">SpSt-1</strain>
        <strain evidence="4">SpSt-721</strain>
    </source>
</reference>
<dbReference type="AlphaFoldDB" id="A0A7C5YWL9"/>
<dbReference type="SMART" id="SM01389">
    <property type="entry name" value="Spt4"/>
    <property type="match status" value="1"/>
</dbReference>
<dbReference type="HAMAP" id="MF_00949">
    <property type="entry name" value="Spt4_arch"/>
    <property type="match status" value="1"/>
</dbReference>
<dbReference type="GO" id="GO:0000428">
    <property type="term" value="C:DNA-directed RNA polymerase complex"/>
    <property type="evidence" value="ECO:0007669"/>
    <property type="project" value="UniProtKB-KW"/>
</dbReference>
<evidence type="ECO:0000313" key="5">
    <source>
        <dbReference type="EMBL" id="HHR95313.1"/>
    </source>
</evidence>
<protein>
    <recommendedName>
        <fullName evidence="2">Transcription elongation factor Spt4</fullName>
    </recommendedName>
</protein>
<gene>
    <name evidence="2" type="primary">spt4</name>
    <name evidence="5" type="ORF">ENL47_00410</name>
    <name evidence="4" type="ORF">ENV02_02780</name>
</gene>
<keyword evidence="2" id="KW-0862">Zinc</keyword>
<dbReference type="InterPro" id="IPR007178">
    <property type="entry name" value="Spt4_arch"/>
</dbReference>
<sequence>MSKASGTRSFKACIRCKALLPPDTQKCPVCGSTEFTNEWSGMIIVIDPEKSDVAKLLGIKMPGRYALKVGV</sequence>
<evidence type="ECO:0000256" key="1">
    <source>
        <dbReference type="ARBA" id="ARBA00023163"/>
    </source>
</evidence>
<dbReference type="Gene3D" id="2.20.28.90">
    <property type="match status" value="1"/>
</dbReference>
<dbReference type="InterPro" id="IPR022800">
    <property type="entry name" value="Spt4/RpoE2_Znf"/>
</dbReference>
<feature type="binding site" evidence="2">
    <location>
        <position position="27"/>
    </location>
    <ligand>
        <name>Zn(2+)</name>
        <dbReference type="ChEBI" id="CHEBI:29105"/>
    </ligand>
</feature>
<comment type="caution">
    <text evidence="5">The sequence shown here is derived from an EMBL/GenBank/DDBJ whole genome shotgun (WGS) entry which is preliminary data.</text>
</comment>
<name>A0A7C5YWL9_9CREN</name>
<dbReference type="GO" id="GO:0006355">
    <property type="term" value="P:regulation of DNA-templated transcription"/>
    <property type="evidence" value="ECO:0007669"/>
    <property type="project" value="UniProtKB-UniRule"/>
</dbReference>
<feature type="binding site" evidence="2">
    <location>
        <position position="16"/>
    </location>
    <ligand>
        <name>Zn(2+)</name>
        <dbReference type="ChEBI" id="CHEBI:29105"/>
    </ligand>
</feature>
<proteinExistence type="inferred from homology"/>
<keyword evidence="1 2" id="KW-0804">Transcription</keyword>
<feature type="binding site" evidence="2">
    <location>
        <position position="30"/>
    </location>
    <ligand>
        <name>Zn(2+)</name>
        <dbReference type="ChEBI" id="CHEBI:29105"/>
    </ligand>
</feature>
<dbReference type="NCBIfam" id="NF041664">
    <property type="entry name" value="RNAP_arch_Epp"/>
    <property type="match status" value="1"/>
</dbReference>
<dbReference type="GO" id="GO:0008270">
    <property type="term" value="F:zinc ion binding"/>
    <property type="evidence" value="ECO:0007669"/>
    <property type="project" value="UniProtKB-UniRule"/>
</dbReference>
<comment type="subunit">
    <text evidence="2">Heterodimer composed of Spt4 and Spt5.</text>
</comment>
<dbReference type="InterPro" id="IPR038589">
    <property type="entry name" value="Spt4_dom_sf"/>
</dbReference>
<evidence type="ECO:0000256" key="2">
    <source>
        <dbReference type="HAMAP-Rule" id="MF_00949"/>
    </source>
</evidence>
<evidence type="ECO:0000313" key="4">
    <source>
        <dbReference type="EMBL" id="HGV66727.1"/>
    </source>
</evidence>
<organism evidence="5">
    <name type="scientific">Ignisphaera aggregans</name>
    <dbReference type="NCBI Taxonomy" id="334771"/>
    <lineage>
        <taxon>Archaea</taxon>
        <taxon>Thermoproteota</taxon>
        <taxon>Thermoprotei</taxon>
        <taxon>Desulfurococcales</taxon>
        <taxon>Desulfurococcaceae</taxon>
        <taxon>Ignisphaera</taxon>
    </lineage>
</organism>
<comment type="function">
    <text evidence="2">Stimulates transcription elongation.</text>
</comment>
<dbReference type="EMBL" id="DRUB01000010">
    <property type="protein sequence ID" value="HHR95313.1"/>
    <property type="molecule type" value="Genomic_DNA"/>
</dbReference>
<dbReference type="SUPFAM" id="SSF63393">
    <property type="entry name" value="RNA polymerase subunits"/>
    <property type="match status" value="1"/>
</dbReference>
<evidence type="ECO:0000259" key="3">
    <source>
        <dbReference type="SMART" id="SM01389"/>
    </source>
</evidence>
<feature type="binding site" evidence="2">
    <location>
        <position position="13"/>
    </location>
    <ligand>
        <name>Zn(2+)</name>
        <dbReference type="ChEBI" id="CHEBI:29105"/>
    </ligand>
</feature>
<accession>A0A7C5YWL9</accession>
<keyword evidence="5" id="KW-0240">DNA-directed RNA polymerase</keyword>
<dbReference type="EMBL" id="DTET01000133">
    <property type="protein sequence ID" value="HGV66727.1"/>
    <property type="molecule type" value="Genomic_DNA"/>
</dbReference>
<dbReference type="PANTHER" id="PTHR40704:SF1">
    <property type="entry name" value="TRANSCRIPTION ELONGATION FACTOR SPT4"/>
    <property type="match status" value="1"/>
</dbReference>
<feature type="domain" description="Spt4/RpoE2 zinc finger" evidence="3">
    <location>
        <begin position="10"/>
        <end position="70"/>
    </location>
</feature>
<dbReference type="PANTHER" id="PTHR40704">
    <property type="entry name" value="TRANSCRIPTION ELONGATION FACTOR SPT4"/>
    <property type="match status" value="1"/>
</dbReference>
<keyword evidence="2" id="KW-0805">Transcription regulation</keyword>
<comment type="similarity">
    <text evidence="2">Belongs to the archaeal Spt4 family.</text>
</comment>